<dbReference type="STRING" id="4540.A0A3L6PDZ1"/>
<reference evidence="3" key="1">
    <citation type="journal article" date="2019" name="Nat. Commun.">
        <title>The genome of broomcorn millet.</title>
        <authorList>
            <person name="Zou C."/>
            <person name="Miki D."/>
            <person name="Li D."/>
            <person name="Tang Q."/>
            <person name="Xiao L."/>
            <person name="Rajput S."/>
            <person name="Deng P."/>
            <person name="Jia W."/>
            <person name="Huang R."/>
            <person name="Zhang M."/>
            <person name="Sun Y."/>
            <person name="Hu J."/>
            <person name="Fu X."/>
            <person name="Schnable P.S."/>
            <person name="Li F."/>
            <person name="Zhang H."/>
            <person name="Feng B."/>
            <person name="Zhu X."/>
            <person name="Liu R."/>
            <person name="Schnable J.C."/>
            <person name="Zhu J.-K."/>
            <person name="Zhang H."/>
        </authorList>
    </citation>
    <scope>NUCLEOTIDE SEQUENCE [LARGE SCALE GENOMIC DNA]</scope>
</reference>
<protein>
    <recommendedName>
        <fullName evidence="4">Retrotransposon Copia-like N-terminal domain-containing protein</fullName>
    </recommendedName>
</protein>
<feature type="signal peptide" evidence="1">
    <location>
        <begin position="1"/>
        <end position="39"/>
    </location>
</feature>
<sequence length="231" mass="25307">MCVASYSLSWYQTPLDPNLLLLLLLYFIFLLSAMASSSASSDDTNPFATAPVPISVATAQLINIKSHVPVTLDLGDSNFGTWRTFFNITFRKFGLMDHVDGTVNAHAMLADAEWTQIDTCIVSWLYTTLSYDLLSAVIHPTDNAYGAWTAIGSQFLDNVVQCTVQARQAFHALHQADMTITEYCGKIKVLSDTLRDVGSPLTNQDLVVNLLSGLNDSSPTASPPSRRRGRP</sequence>
<keyword evidence="3" id="KW-1185">Reference proteome</keyword>
<accession>A0A3L6PDZ1</accession>
<dbReference type="OrthoDB" id="681077at2759"/>
<organism evidence="2 3">
    <name type="scientific">Panicum miliaceum</name>
    <name type="common">Proso millet</name>
    <name type="synonym">Broomcorn millet</name>
    <dbReference type="NCBI Taxonomy" id="4540"/>
    <lineage>
        <taxon>Eukaryota</taxon>
        <taxon>Viridiplantae</taxon>
        <taxon>Streptophyta</taxon>
        <taxon>Embryophyta</taxon>
        <taxon>Tracheophyta</taxon>
        <taxon>Spermatophyta</taxon>
        <taxon>Magnoliopsida</taxon>
        <taxon>Liliopsida</taxon>
        <taxon>Poales</taxon>
        <taxon>Poaceae</taxon>
        <taxon>PACMAD clade</taxon>
        <taxon>Panicoideae</taxon>
        <taxon>Panicodae</taxon>
        <taxon>Paniceae</taxon>
        <taxon>Panicinae</taxon>
        <taxon>Panicum</taxon>
        <taxon>Panicum sect. Panicum</taxon>
    </lineage>
</organism>
<dbReference type="PANTHER" id="PTHR47481:SF41">
    <property type="entry name" value="COPIA-LIKE POLYPROTEIN_RETROTRANSPOSON"/>
    <property type="match status" value="1"/>
</dbReference>
<comment type="caution">
    <text evidence="2">The sequence shown here is derived from an EMBL/GenBank/DDBJ whole genome shotgun (WGS) entry which is preliminary data.</text>
</comment>
<keyword evidence="1" id="KW-0732">Signal</keyword>
<dbReference type="Pfam" id="PF14223">
    <property type="entry name" value="Retrotran_gag_2"/>
    <property type="match status" value="1"/>
</dbReference>
<dbReference type="AlphaFoldDB" id="A0A3L6PDZ1"/>
<dbReference type="EMBL" id="PQIB02000018">
    <property type="protein sequence ID" value="RLM54454.1"/>
    <property type="molecule type" value="Genomic_DNA"/>
</dbReference>
<evidence type="ECO:0000313" key="3">
    <source>
        <dbReference type="Proteomes" id="UP000275267"/>
    </source>
</evidence>
<gene>
    <name evidence="2" type="ORF">C2845_PM10G06350</name>
</gene>
<name>A0A3L6PDZ1_PANMI</name>
<proteinExistence type="predicted"/>
<evidence type="ECO:0000313" key="2">
    <source>
        <dbReference type="EMBL" id="RLM54454.1"/>
    </source>
</evidence>
<evidence type="ECO:0008006" key="4">
    <source>
        <dbReference type="Google" id="ProtNLM"/>
    </source>
</evidence>
<dbReference type="PANTHER" id="PTHR47481">
    <property type="match status" value="1"/>
</dbReference>
<dbReference type="Proteomes" id="UP000275267">
    <property type="component" value="Unassembled WGS sequence"/>
</dbReference>
<evidence type="ECO:0000256" key="1">
    <source>
        <dbReference type="SAM" id="SignalP"/>
    </source>
</evidence>
<feature type="chain" id="PRO_5018179742" description="Retrotransposon Copia-like N-terminal domain-containing protein" evidence="1">
    <location>
        <begin position="40"/>
        <end position="231"/>
    </location>
</feature>